<protein>
    <submittedName>
        <fullName evidence="4">DUF2062 domain-containing protein</fullName>
    </submittedName>
</protein>
<evidence type="ECO:0000313" key="5">
    <source>
        <dbReference type="Proteomes" id="UP000471501"/>
    </source>
</evidence>
<keyword evidence="1" id="KW-0812">Transmembrane</keyword>
<evidence type="ECO:0000256" key="1">
    <source>
        <dbReference type="SAM" id="Phobius"/>
    </source>
</evidence>
<accession>A0A6I4NRZ0</accession>
<name>A0A6I4NRZ0_9FLAO</name>
<dbReference type="GO" id="GO:0006487">
    <property type="term" value="P:protein N-linked glycosylation"/>
    <property type="evidence" value="ECO:0007669"/>
    <property type="project" value="TreeGrafter"/>
</dbReference>
<organism evidence="4 5">
    <name type="scientific">Flavobacterium hydrocarbonoxydans</name>
    <dbReference type="NCBI Taxonomy" id="2683249"/>
    <lineage>
        <taxon>Bacteria</taxon>
        <taxon>Pseudomonadati</taxon>
        <taxon>Bacteroidota</taxon>
        <taxon>Flavobacteriia</taxon>
        <taxon>Flavobacteriales</taxon>
        <taxon>Flavobacteriaceae</taxon>
        <taxon>Flavobacterium</taxon>
    </lineage>
</organism>
<gene>
    <name evidence="4" type="ORF">GON26_05755</name>
</gene>
<keyword evidence="1" id="KW-0472">Membrane</keyword>
<dbReference type="PANTHER" id="PTHR10859:SF91">
    <property type="entry name" value="DOLICHYL-PHOSPHATE BETA-GLUCOSYLTRANSFERASE"/>
    <property type="match status" value="1"/>
</dbReference>
<dbReference type="PANTHER" id="PTHR10859">
    <property type="entry name" value="GLYCOSYL TRANSFERASE"/>
    <property type="match status" value="1"/>
</dbReference>
<feature type="transmembrane region" description="Helical" evidence="1">
    <location>
        <begin position="357"/>
        <end position="383"/>
    </location>
</feature>
<dbReference type="Gene3D" id="3.90.550.10">
    <property type="entry name" value="Spore Coat Polysaccharide Biosynthesis Protein SpsA, Chain A"/>
    <property type="match status" value="1"/>
</dbReference>
<dbReference type="Pfam" id="PF09835">
    <property type="entry name" value="DUF2062"/>
    <property type="match status" value="1"/>
</dbReference>
<keyword evidence="5" id="KW-1185">Reference proteome</keyword>
<comment type="caution">
    <text evidence="4">The sequence shown here is derived from an EMBL/GenBank/DDBJ whole genome shotgun (WGS) entry which is preliminary data.</text>
</comment>
<proteinExistence type="predicted"/>
<dbReference type="InterPro" id="IPR018639">
    <property type="entry name" value="DUF2062"/>
</dbReference>
<feature type="transmembrane region" description="Helical" evidence="1">
    <location>
        <begin position="274"/>
        <end position="299"/>
    </location>
</feature>
<dbReference type="SUPFAM" id="SSF53448">
    <property type="entry name" value="Nucleotide-diphospho-sugar transferases"/>
    <property type="match status" value="1"/>
</dbReference>
<evidence type="ECO:0000259" key="2">
    <source>
        <dbReference type="Pfam" id="PF00535"/>
    </source>
</evidence>
<feature type="domain" description="DUF2062" evidence="3">
    <location>
        <begin position="258"/>
        <end position="389"/>
    </location>
</feature>
<dbReference type="InterPro" id="IPR029044">
    <property type="entry name" value="Nucleotide-diphossugar_trans"/>
</dbReference>
<dbReference type="InterPro" id="IPR001173">
    <property type="entry name" value="Glyco_trans_2-like"/>
</dbReference>
<sequence>MEATLLPQEPLNPIHFCVIVPTYNNHKTLKRVLDSVLDYTQNIIIVNDGSTDETSEILKHYSQYTQIHHPKNIGKGRALRNGFRKAIEMNFDYAITIDSDGQHFASDIPNFIDEIQKEPNSLLIGSRNMMQENVPKKSSFGNKFSNFWFWFETGIKLTDTQSGFRLYPLKLIPKQFYTNKFEFEIEVIVRSAWKGIVLKNIPIQILYDPTERVSHFRPFKDFTRISILNTVLVLNALLYIKPRDFFRKAKKKGFKKFFLEDILESNDSNFKKSAAIALGVFIGISPFWGFQTILLLFFATLFKLNKIIAYMASNVSFPPFIPFLIFGSLKVGSYFVSSDTPLILDSSLSLDDIQQNATQYIVGSLILASVSGLSLGLLSYALLSVFSSKKK</sequence>
<keyword evidence="1" id="KW-1133">Transmembrane helix</keyword>
<dbReference type="EMBL" id="WSTB01000002">
    <property type="protein sequence ID" value="MWB93857.1"/>
    <property type="molecule type" value="Genomic_DNA"/>
</dbReference>
<dbReference type="Pfam" id="PF00535">
    <property type="entry name" value="Glycos_transf_2"/>
    <property type="match status" value="1"/>
</dbReference>
<feature type="transmembrane region" description="Helical" evidence="1">
    <location>
        <begin position="222"/>
        <end position="240"/>
    </location>
</feature>
<dbReference type="Proteomes" id="UP000471501">
    <property type="component" value="Unassembled WGS sequence"/>
</dbReference>
<evidence type="ECO:0000313" key="4">
    <source>
        <dbReference type="EMBL" id="MWB93857.1"/>
    </source>
</evidence>
<dbReference type="CDD" id="cd04179">
    <property type="entry name" value="DPM_DPG-synthase_like"/>
    <property type="match status" value="1"/>
</dbReference>
<reference evidence="4 5" key="1">
    <citation type="submission" date="2019-12" db="EMBL/GenBank/DDBJ databases">
        <authorList>
            <person name="Kim Y.S."/>
        </authorList>
    </citation>
    <scope>NUCLEOTIDE SEQUENCE [LARGE SCALE GENOMIC DNA]</scope>
    <source>
        <strain evidence="4 5">GA093</strain>
    </source>
</reference>
<evidence type="ECO:0000259" key="3">
    <source>
        <dbReference type="Pfam" id="PF09835"/>
    </source>
</evidence>
<dbReference type="AlphaFoldDB" id="A0A6I4NRZ0"/>
<feature type="domain" description="Glycosyltransferase 2-like" evidence="2">
    <location>
        <begin position="17"/>
        <end position="168"/>
    </location>
</feature>
<dbReference type="RefSeq" id="WP_160373773.1">
    <property type="nucleotide sequence ID" value="NZ_WSTB01000002.1"/>
</dbReference>